<dbReference type="EMBL" id="CP019454">
    <property type="protein sequence ID" value="AUW93839.1"/>
    <property type="molecule type" value="Genomic_DNA"/>
</dbReference>
<dbReference type="Gene3D" id="3.20.20.70">
    <property type="entry name" value="Aldolase class I"/>
    <property type="match status" value="1"/>
</dbReference>
<organism evidence="6 7">
    <name type="scientific">Sulfobacillus thermotolerans</name>
    <dbReference type="NCBI Taxonomy" id="338644"/>
    <lineage>
        <taxon>Bacteria</taxon>
        <taxon>Bacillati</taxon>
        <taxon>Bacillota</taxon>
        <taxon>Clostridia</taxon>
        <taxon>Eubacteriales</taxon>
        <taxon>Clostridiales Family XVII. Incertae Sedis</taxon>
        <taxon>Sulfobacillus</taxon>
    </lineage>
</organism>
<keyword evidence="7" id="KW-1185">Reference proteome</keyword>
<evidence type="ECO:0000313" key="6">
    <source>
        <dbReference type="EMBL" id="AUW93839.1"/>
    </source>
</evidence>
<accession>A0ABN5H086</accession>
<keyword evidence="2" id="KW-0479">Metal-binding</keyword>
<dbReference type="SMART" id="SM00729">
    <property type="entry name" value="Elp3"/>
    <property type="match status" value="1"/>
</dbReference>
<proteinExistence type="predicted"/>
<dbReference type="InterPro" id="IPR058240">
    <property type="entry name" value="rSAM_sf"/>
</dbReference>
<evidence type="ECO:0000256" key="3">
    <source>
        <dbReference type="ARBA" id="ARBA00023004"/>
    </source>
</evidence>
<sequence>MNDDAYRHQIELRPQPHVAHESPTHVMTSLAGAITLGFEKGKFARPETVLRGLNILMTYQENCVANCSYCGMSRERRVPREDATFIRVKWPIVAVDDLIERSVQVPHQMRRLCVGMLANHQSFDHSLQIIRQFHERTPLLISGLITASLIKKRDDLQKIRDAGADRVDIAIDAATPALFEKHRGRPVKGPHRWEHFWWVTEEATKVFEPGTVGIHLVAGLGETEQELLEACQKAQDMNVVTHLFSFNPEPSTLLGDYPQPSMGHYRRCQLGRYLVNELGVSVHQFRFNAQGQVIDFGVDLDVLARIIESGQPFMTSGCPDEQGETACNRPYGNGRPSEKIRNFAFQPGPQDIQDIRAQLWTDWAGEDIYQEVGHELER</sequence>
<evidence type="ECO:0000259" key="5">
    <source>
        <dbReference type="PROSITE" id="PS51918"/>
    </source>
</evidence>
<dbReference type="SFLD" id="SFLDG01098">
    <property type="entry name" value="Uncharacterised_Radical_SAM_Su"/>
    <property type="match status" value="1"/>
</dbReference>
<dbReference type="InterPro" id="IPR006638">
    <property type="entry name" value="Elp3/MiaA/NifB-like_rSAM"/>
</dbReference>
<dbReference type="SFLD" id="SFLDS00029">
    <property type="entry name" value="Radical_SAM"/>
    <property type="match status" value="1"/>
</dbReference>
<evidence type="ECO:0000313" key="7">
    <source>
        <dbReference type="Proteomes" id="UP000325292"/>
    </source>
</evidence>
<name>A0ABN5H086_9FIRM</name>
<dbReference type="SUPFAM" id="SSF102114">
    <property type="entry name" value="Radical SAM enzymes"/>
    <property type="match status" value="1"/>
</dbReference>
<reference evidence="6 7" key="1">
    <citation type="journal article" date="2019" name="Sci. Rep.">
        <title>Sulfobacillus thermotolerans: new insights into resistance and metabolic capacities of acidophilic chemolithotrophs.</title>
        <authorList>
            <person name="Panyushkina A.E."/>
            <person name="Babenko V.V."/>
            <person name="Nikitina A.S."/>
            <person name="Selezneva O.V."/>
            <person name="Tsaplina I.A."/>
            <person name="Letarova M.A."/>
            <person name="Kostryukova E.S."/>
            <person name="Letarov A.V."/>
        </authorList>
    </citation>
    <scope>NUCLEOTIDE SEQUENCE [LARGE SCALE GENOMIC DNA]</scope>
    <source>
        <strain evidence="6 7">Kr1</strain>
    </source>
</reference>
<evidence type="ECO:0000256" key="1">
    <source>
        <dbReference type="ARBA" id="ARBA00022691"/>
    </source>
</evidence>
<gene>
    <name evidence="6" type="ORF">BXT84_07700</name>
</gene>
<dbReference type="PROSITE" id="PS51918">
    <property type="entry name" value="RADICAL_SAM"/>
    <property type="match status" value="1"/>
</dbReference>
<dbReference type="CDD" id="cd01335">
    <property type="entry name" value="Radical_SAM"/>
    <property type="match status" value="1"/>
</dbReference>
<keyword evidence="1" id="KW-0949">S-adenosyl-L-methionine</keyword>
<evidence type="ECO:0000256" key="4">
    <source>
        <dbReference type="ARBA" id="ARBA00023014"/>
    </source>
</evidence>
<dbReference type="Pfam" id="PF04055">
    <property type="entry name" value="Radical_SAM"/>
    <property type="match status" value="1"/>
</dbReference>
<protein>
    <submittedName>
        <fullName evidence="6">Radical SAM protein</fullName>
    </submittedName>
</protein>
<evidence type="ECO:0000256" key="2">
    <source>
        <dbReference type="ARBA" id="ARBA00022723"/>
    </source>
</evidence>
<feature type="domain" description="Radical SAM core" evidence="5">
    <location>
        <begin position="49"/>
        <end position="281"/>
    </location>
</feature>
<dbReference type="RefSeq" id="WP_103374782.1">
    <property type="nucleotide sequence ID" value="NZ_CP133983.1"/>
</dbReference>
<keyword evidence="4" id="KW-0411">Iron-sulfur</keyword>
<dbReference type="InterPro" id="IPR013785">
    <property type="entry name" value="Aldolase_TIM"/>
</dbReference>
<keyword evidence="3" id="KW-0408">Iron</keyword>
<dbReference type="Proteomes" id="UP000325292">
    <property type="component" value="Chromosome"/>
</dbReference>
<dbReference type="InterPro" id="IPR007197">
    <property type="entry name" value="rSAM"/>
</dbReference>